<evidence type="ECO:0000313" key="2">
    <source>
        <dbReference type="Proteomes" id="UP000821845"/>
    </source>
</evidence>
<accession>A0ACB7SF68</accession>
<dbReference type="Proteomes" id="UP000821845">
    <property type="component" value="Chromosome 4"/>
</dbReference>
<organism evidence="1 2">
    <name type="scientific">Hyalomma asiaticum</name>
    <name type="common">Tick</name>
    <dbReference type="NCBI Taxonomy" id="266040"/>
    <lineage>
        <taxon>Eukaryota</taxon>
        <taxon>Metazoa</taxon>
        <taxon>Ecdysozoa</taxon>
        <taxon>Arthropoda</taxon>
        <taxon>Chelicerata</taxon>
        <taxon>Arachnida</taxon>
        <taxon>Acari</taxon>
        <taxon>Parasitiformes</taxon>
        <taxon>Ixodida</taxon>
        <taxon>Ixodoidea</taxon>
        <taxon>Ixodidae</taxon>
        <taxon>Hyalomminae</taxon>
        <taxon>Hyalomma</taxon>
    </lineage>
</organism>
<dbReference type="EMBL" id="CM023484">
    <property type="protein sequence ID" value="KAH6932549.1"/>
    <property type="molecule type" value="Genomic_DNA"/>
</dbReference>
<keyword evidence="2" id="KW-1185">Reference proteome</keyword>
<reference evidence="1" key="1">
    <citation type="submission" date="2020-05" db="EMBL/GenBank/DDBJ databases">
        <title>Large-scale comparative analyses of tick genomes elucidate their genetic diversity and vector capacities.</title>
        <authorList>
            <person name="Jia N."/>
            <person name="Wang J."/>
            <person name="Shi W."/>
            <person name="Du L."/>
            <person name="Sun Y."/>
            <person name="Zhan W."/>
            <person name="Jiang J."/>
            <person name="Wang Q."/>
            <person name="Zhang B."/>
            <person name="Ji P."/>
            <person name="Sakyi L.B."/>
            <person name="Cui X."/>
            <person name="Yuan T."/>
            <person name="Jiang B."/>
            <person name="Yang W."/>
            <person name="Lam T.T.-Y."/>
            <person name="Chang Q."/>
            <person name="Ding S."/>
            <person name="Wang X."/>
            <person name="Zhu J."/>
            <person name="Ruan X."/>
            <person name="Zhao L."/>
            <person name="Wei J."/>
            <person name="Que T."/>
            <person name="Du C."/>
            <person name="Cheng J."/>
            <person name="Dai P."/>
            <person name="Han X."/>
            <person name="Huang E."/>
            <person name="Gao Y."/>
            <person name="Liu J."/>
            <person name="Shao H."/>
            <person name="Ye R."/>
            <person name="Li L."/>
            <person name="Wei W."/>
            <person name="Wang X."/>
            <person name="Wang C."/>
            <person name="Yang T."/>
            <person name="Huo Q."/>
            <person name="Li W."/>
            <person name="Guo W."/>
            <person name="Chen H."/>
            <person name="Zhou L."/>
            <person name="Ni X."/>
            <person name="Tian J."/>
            <person name="Zhou Y."/>
            <person name="Sheng Y."/>
            <person name="Liu T."/>
            <person name="Pan Y."/>
            <person name="Xia L."/>
            <person name="Li J."/>
            <person name="Zhao F."/>
            <person name="Cao W."/>
        </authorList>
    </citation>
    <scope>NUCLEOTIDE SEQUENCE</scope>
    <source>
        <strain evidence="1">Hyas-2018</strain>
    </source>
</reference>
<gene>
    <name evidence="1" type="ORF">HPB50_007309</name>
</gene>
<sequence>MAYVARRIEAFEFRCRASDVAFNAVYALPRVPRRSLRDRENPMELYSNEQFVARYRFSKETVRELLLMLPLEASDHNRGLPLTPMQQLLLALRFYGAGTFQVVAGDLIKVSQPTVCRAVGKVTRLIASCLFRRLVRFPAAPEFAAVMREFYDIAKFPGVTGCIDCTHVRIKSPGGDDAEVFRNRKGVFSVNVQAITGPQLQFYNLVASWPGSVHDSRIFDNSRARVLYEEHRVPGVLLGDMGYACHPFLLTPFLDPPKQETGRIRQVQRQLLMYNKAHVKTRNSVERAFGVWKRRFPCLDMKLQHKPDRAAQIITACAALHNLACNRKEPEPPATNSSSLPGNSSRRRRSRQPAHLPPFNVADSQSGTQARDLLVRIENLATGGGDDELYEDGTSSKPRVSVPITLCFVIMIGYISGGAVIFSLWEGWEFLDGSYFCFVTLSTIGFGDLVPGDTVVSDSGSQEKLVICSLYLLVGMALIAMCFNLMQEEVIYKVRNCGKRIGIIKDADDDEDFS</sequence>
<protein>
    <submittedName>
        <fullName evidence="1">Uncharacterized protein</fullName>
    </submittedName>
</protein>
<proteinExistence type="predicted"/>
<evidence type="ECO:0000313" key="1">
    <source>
        <dbReference type="EMBL" id="KAH6932549.1"/>
    </source>
</evidence>
<comment type="caution">
    <text evidence="1">The sequence shown here is derived from an EMBL/GenBank/DDBJ whole genome shotgun (WGS) entry which is preliminary data.</text>
</comment>
<name>A0ACB7SF68_HYAAI</name>